<dbReference type="AlphaFoldDB" id="A0A381JAS4"/>
<gene>
    <name evidence="2" type="ORF">NCTC9836_02754</name>
</gene>
<proteinExistence type="predicted"/>
<protein>
    <submittedName>
        <fullName evidence="2">Putative lipoprotein</fullName>
    </submittedName>
</protein>
<dbReference type="InterPro" id="IPR058780">
    <property type="entry name" value="YhfM-like_dom"/>
</dbReference>
<keyword evidence="2" id="KW-0449">Lipoprotein</keyword>
<reference evidence="2 3" key="1">
    <citation type="submission" date="2018-06" db="EMBL/GenBank/DDBJ databases">
        <authorList>
            <consortium name="Pathogen Informatics"/>
            <person name="Doyle S."/>
        </authorList>
    </citation>
    <scope>NUCLEOTIDE SEQUENCE [LARGE SCALE GENOMIC DNA]</scope>
    <source>
        <strain evidence="2 3">NCTC9836</strain>
    </source>
</reference>
<dbReference type="RefSeq" id="WP_115642180.1">
    <property type="nucleotide sequence ID" value="NZ_UFWZ01000001.1"/>
</dbReference>
<feature type="domain" description="YhfM-like" evidence="1">
    <location>
        <begin position="44"/>
        <end position="147"/>
    </location>
</feature>
<sequence length="276" mass="32330">MINNKKAIVLLFMLSLICLFTGCVKTESIKVRLGYKNHDFDFIKQNDVPKITIQSNRDNGFKFIVTDKRTVNEIYNILSSGKAVEGKTNLDADYTFEFYESDDKIYKFSYVAGIQEKGMGNFYDENKNYVVSKRIDNDIIKNMATLRKPRNFETLYYNSILEFIDQNVKTEMKDKKIGINISNDVEVAKYILSSDIEDFKINLKGKMSNLSLVENNKEDFDILVNVKTYGYKTTVYKSVIKLYNKTNNSETDYYVWCKYEDKDWKINITEKKPLDF</sequence>
<dbReference type="PROSITE" id="PS51257">
    <property type="entry name" value="PROKAR_LIPOPROTEIN"/>
    <property type="match status" value="1"/>
</dbReference>
<dbReference type="Pfam" id="PF26353">
    <property type="entry name" value="YhfM"/>
    <property type="match status" value="1"/>
</dbReference>
<evidence type="ECO:0000313" key="3">
    <source>
        <dbReference type="Proteomes" id="UP000254664"/>
    </source>
</evidence>
<accession>A0A381JAS4</accession>
<organism evidence="2 3">
    <name type="scientific">Clostridium putrefaciens</name>
    <dbReference type="NCBI Taxonomy" id="99675"/>
    <lineage>
        <taxon>Bacteria</taxon>
        <taxon>Bacillati</taxon>
        <taxon>Bacillota</taxon>
        <taxon>Clostridia</taxon>
        <taxon>Eubacteriales</taxon>
        <taxon>Clostridiaceae</taxon>
        <taxon>Clostridium</taxon>
    </lineage>
</organism>
<dbReference type="EMBL" id="UFWZ01000001">
    <property type="protein sequence ID" value="SUY48354.1"/>
    <property type="molecule type" value="Genomic_DNA"/>
</dbReference>
<name>A0A381JAS4_9CLOT</name>
<dbReference type="Proteomes" id="UP000254664">
    <property type="component" value="Unassembled WGS sequence"/>
</dbReference>
<evidence type="ECO:0000313" key="2">
    <source>
        <dbReference type="EMBL" id="SUY48354.1"/>
    </source>
</evidence>
<keyword evidence="3" id="KW-1185">Reference proteome</keyword>
<evidence type="ECO:0000259" key="1">
    <source>
        <dbReference type="Pfam" id="PF26353"/>
    </source>
</evidence>
<dbReference type="OrthoDB" id="1931871at2"/>